<evidence type="ECO:0000256" key="2">
    <source>
        <dbReference type="PROSITE-ProRule" id="PRU00176"/>
    </source>
</evidence>
<dbReference type="Proteomes" id="UP001189429">
    <property type="component" value="Unassembled WGS sequence"/>
</dbReference>
<sequence>MRRDPSGEESRGDVYICDLSGEITEYELRQVFQNYGELTSLEHDKESASARVRFVDSKAAEEAQDVLNYALLKGRTCRCLTTSVAEVIRHSMEGGQRLVVECLDPSIESTGLRDVCGLFGSVLDCKVELDGDERSRGFGFVHYADMEGAEKAMEFMEGMQIGSSRVELRLYEHSDLGLFTGCSYVVSQEASREQARLAAAEEERQRQVTTFWKSMKYHHVEVVEAEEAKLRRLKELIQSYSPDHDRQILVIAGAAGVKPAVEVVRQCCEDTDHGSLEAGASDQDLRIAAEGFATGNLYVLVAAADVAMRDNDLGKAAMLVNMELPRTLSQYLERLHKRARKDTRVHSFFSSQADARLARPLASALEGAGHEVPVEMVEVPSAAARSRALG</sequence>
<dbReference type="Pfam" id="PF00076">
    <property type="entry name" value="RRM_1"/>
    <property type="match status" value="2"/>
</dbReference>
<dbReference type="InterPro" id="IPR035979">
    <property type="entry name" value="RBD_domain_sf"/>
</dbReference>
<comment type="caution">
    <text evidence="4">The sequence shown here is derived from an EMBL/GenBank/DDBJ whole genome shotgun (WGS) entry which is preliminary data.</text>
</comment>
<dbReference type="PROSITE" id="PS50102">
    <property type="entry name" value="RRM"/>
    <property type="match status" value="2"/>
</dbReference>
<dbReference type="PANTHER" id="PTHR48024:SF56">
    <property type="entry name" value="HETEROGENEOUS NUCLEAR RIBONUCLEOPROTEIN A0"/>
    <property type="match status" value="1"/>
</dbReference>
<protein>
    <recommendedName>
        <fullName evidence="3">RRM domain-containing protein</fullName>
    </recommendedName>
</protein>
<dbReference type="SMART" id="SM00360">
    <property type="entry name" value="RRM"/>
    <property type="match status" value="2"/>
</dbReference>
<gene>
    <name evidence="4" type="ORF">PCOR1329_LOCUS9665</name>
</gene>
<dbReference type="Gene3D" id="3.30.70.330">
    <property type="match status" value="2"/>
</dbReference>
<evidence type="ECO:0000313" key="4">
    <source>
        <dbReference type="EMBL" id="CAK0802007.1"/>
    </source>
</evidence>
<name>A0ABN9QBK4_9DINO</name>
<dbReference type="PANTHER" id="PTHR48024">
    <property type="entry name" value="GEO13361P1-RELATED"/>
    <property type="match status" value="1"/>
</dbReference>
<reference evidence="4" key="1">
    <citation type="submission" date="2023-10" db="EMBL/GenBank/DDBJ databases">
        <authorList>
            <person name="Chen Y."/>
            <person name="Shah S."/>
            <person name="Dougan E. K."/>
            <person name="Thang M."/>
            <person name="Chan C."/>
        </authorList>
    </citation>
    <scope>NUCLEOTIDE SEQUENCE [LARGE SCALE GENOMIC DNA]</scope>
</reference>
<proteinExistence type="predicted"/>
<evidence type="ECO:0000256" key="1">
    <source>
        <dbReference type="ARBA" id="ARBA00022884"/>
    </source>
</evidence>
<dbReference type="InterPro" id="IPR000504">
    <property type="entry name" value="RRM_dom"/>
</dbReference>
<feature type="domain" description="RRM" evidence="3">
    <location>
        <begin position="12"/>
        <end position="75"/>
    </location>
</feature>
<organism evidence="4 5">
    <name type="scientific">Prorocentrum cordatum</name>
    <dbReference type="NCBI Taxonomy" id="2364126"/>
    <lineage>
        <taxon>Eukaryota</taxon>
        <taxon>Sar</taxon>
        <taxon>Alveolata</taxon>
        <taxon>Dinophyceae</taxon>
        <taxon>Prorocentrales</taxon>
        <taxon>Prorocentraceae</taxon>
        <taxon>Prorocentrum</taxon>
    </lineage>
</organism>
<feature type="domain" description="RRM" evidence="3">
    <location>
        <begin position="96"/>
        <end position="173"/>
    </location>
</feature>
<dbReference type="SUPFAM" id="SSF54928">
    <property type="entry name" value="RNA-binding domain, RBD"/>
    <property type="match status" value="1"/>
</dbReference>
<evidence type="ECO:0000259" key="3">
    <source>
        <dbReference type="PROSITE" id="PS50102"/>
    </source>
</evidence>
<accession>A0ABN9QBK4</accession>
<dbReference type="InterPro" id="IPR027417">
    <property type="entry name" value="P-loop_NTPase"/>
</dbReference>
<keyword evidence="5" id="KW-1185">Reference proteome</keyword>
<dbReference type="EMBL" id="CAUYUJ010002703">
    <property type="protein sequence ID" value="CAK0802007.1"/>
    <property type="molecule type" value="Genomic_DNA"/>
</dbReference>
<dbReference type="CDD" id="cd00590">
    <property type="entry name" value="RRM_SF"/>
    <property type="match status" value="1"/>
</dbReference>
<keyword evidence="1 2" id="KW-0694">RNA-binding</keyword>
<dbReference type="InterPro" id="IPR050886">
    <property type="entry name" value="RNA-binding_reg"/>
</dbReference>
<dbReference type="Gene3D" id="3.40.50.300">
    <property type="entry name" value="P-loop containing nucleotide triphosphate hydrolases"/>
    <property type="match status" value="1"/>
</dbReference>
<evidence type="ECO:0000313" key="5">
    <source>
        <dbReference type="Proteomes" id="UP001189429"/>
    </source>
</evidence>
<dbReference type="InterPro" id="IPR012677">
    <property type="entry name" value="Nucleotide-bd_a/b_plait_sf"/>
</dbReference>